<dbReference type="PANTHER" id="PTHR12110:SF21">
    <property type="entry name" value="XYLOSE ISOMERASE-LIKE TIM BARREL DOMAIN-CONTAINING PROTEIN"/>
    <property type="match status" value="1"/>
</dbReference>
<evidence type="ECO:0000259" key="1">
    <source>
        <dbReference type="Pfam" id="PF01261"/>
    </source>
</evidence>
<dbReference type="EMBL" id="VUNN01000003">
    <property type="protein sequence ID" value="MSU05743.1"/>
    <property type="molecule type" value="Genomic_DNA"/>
</dbReference>
<gene>
    <name evidence="2" type="ORF">FYJ80_02980</name>
</gene>
<sequence>MLSIDRISTSTNLLCFKRGGRREMVESIPLIASYGYKNIDLNFCELLNPGNRIDDSYIKIVEGYKKELQISYNQSHVPYTQDYLALSEKERNNLDTLIKRAFEYSSVLGVDTIVIHPIRGLIKDNIKYFENVIKIVPSNCRLAIENMERHDEIGRAEELLEIIAPFDKSKVGICLDTGHAHMYGLNISDEIKKLNDSLIATHIADNHKTSDEHFMPYFGSIDWEGVISTLNEIDYKGFLTYEIMFFFKYLPQELQEDVGKLSLKVLEHLISLKKKSSSF</sequence>
<dbReference type="InterPro" id="IPR013022">
    <property type="entry name" value="Xyl_isomerase-like_TIM-brl"/>
</dbReference>
<dbReference type="Proteomes" id="UP000460549">
    <property type="component" value="Unassembled WGS sequence"/>
</dbReference>
<keyword evidence="2" id="KW-0413">Isomerase</keyword>
<dbReference type="InterPro" id="IPR036237">
    <property type="entry name" value="Xyl_isomerase-like_sf"/>
</dbReference>
<dbReference type="Gene3D" id="3.20.20.150">
    <property type="entry name" value="Divalent-metal-dependent TIM barrel enzymes"/>
    <property type="match status" value="1"/>
</dbReference>
<reference evidence="2 3" key="1">
    <citation type="submission" date="2019-08" db="EMBL/GenBank/DDBJ databases">
        <title>In-depth cultivation of the pig gut microbiome towards novel bacterial diversity and tailored functional studies.</title>
        <authorList>
            <person name="Wylensek D."/>
            <person name="Hitch T.C.A."/>
            <person name="Clavel T."/>
        </authorList>
    </citation>
    <scope>NUCLEOTIDE SEQUENCE [LARGE SCALE GENOMIC DNA]</scope>
    <source>
        <strain evidence="2 3">NM-380-WT-3C1</strain>
    </source>
</reference>
<dbReference type="AlphaFoldDB" id="A0A7X2PBE5"/>
<protein>
    <submittedName>
        <fullName evidence="2">Sugar phosphate isomerase/epimerase</fullName>
    </submittedName>
</protein>
<evidence type="ECO:0000313" key="2">
    <source>
        <dbReference type="EMBL" id="MSU05743.1"/>
    </source>
</evidence>
<dbReference type="InterPro" id="IPR050312">
    <property type="entry name" value="IolE/XylAMocC-like"/>
</dbReference>
<name>A0A7X2PBE5_9SPIO</name>
<dbReference type="GO" id="GO:0016853">
    <property type="term" value="F:isomerase activity"/>
    <property type="evidence" value="ECO:0007669"/>
    <property type="project" value="UniProtKB-KW"/>
</dbReference>
<dbReference type="RefSeq" id="WP_154424640.1">
    <property type="nucleotide sequence ID" value="NZ_VUNN01000003.1"/>
</dbReference>
<accession>A0A7X2PBE5</accession>
<dbReference type="SUPFAM" id="SSF51658">
    <property type="entry name" value="Xylose isomerase-like"/>
    <property type="match status" value="1"/>
</dbReference>
<evidence type="ECO:0000313" key="3">
    <source>
        <dbReference type="Proteomes" id="UP000460549"/>
    </source>
</evidence>
<dbReference type="PANTHER" id="PTHR12110">
    <property type="entry name" value="HYDROXYPYRUVATE ISOMERASE"/>
    <property type="match status" value="1"/>
</dbReference>
<keyword evidence="3" id="KW-1185">Reference proteome</keyword>
<feature type="domain" description="Xylose isomerase-like TIM barrel" evidence="1">
    <location>
        <begin position="30"/>
        <end position="243"/>
    </location>
</feature>
<proteinExistence type="predicted"/>
<dbReference type="Pfam" id="PF01261">
    <property type="entry name" value="AP_endonuc_2"/>
    <property type="match status" value="1"/>
</dbReference>
<comment type="caution">
    <text evidence="2">The sequence shown here is derived from an EMBL/GenBank/DDBJ whole genome shotgun (WGS) entry which is preliminary data.</text>
</comment>
<organism evidence="2 3">
    <name type="scientific">Bullifex porci</name>
    <dbReference type="NCBI Taxonomy" id="2606638"/>
    <lineage>
        <taxon>Bacteria</taxon>
        <taxon>Pseudomonadati</taxon>
        <taxon>Spirochaetota</taxon>
        <taxon>Spirochaetia</taxon>
        <taxon>Spirochaetales</taxon>
        <taxon>Spirochaetaceae</taxon>
        <taxon>Bullifex</taxon>
    </lineage>
</organism>